<dbReference type="EMBL" id="JAVRJZ010000019">
    <property type="protein sequence ID" value="KAK2707346.1"/>
    <property type="molecule type" value="Genomic_DNA"/>
</dbReference>
<dbReference type="Pfam" id="PF01417">
    <property type="entry name" value="ENTH"/>
    <property type="match status" value="1"/>
</dbReference>
<dbReference type="InterPro" id="IPR013809">
    <property type="entry name" value="ENTH"/>
</dbReference>
<dbReference type="Gene3D" id="1.25.40.90">
    <property type="match status" value="1"/>
</dbReference>
<evidence type="ECO:0000259" key="2">
    <source>
        <dbReference type="PROSITE" id="PS50942"/>
    </source>
</evidence>
<dbReference type="InterPro" id="IPR008942">
    <property type="entry name" value="ENTH_VHS"/>
</dbReference>
<dbReference type="SUPFAM" id="SSF48464">
    <property type="entry name" value="ENTH/VHS domain"/>
    <property type="match status" value="1"/>
</dbReference>
<reference evidence="3" key="1">
    <citation type="submission" date="2023-07" db="EMBL/GenBank/DDBJ databases">
        <title>Chromosome-level genome assembly of Artemia franciscana.</title>
        <authorList>
            <person name="Jo E."/>
        </authorList>
    </citation>
    <scope>NUCLEOTIDE SEQUENCE</scope>
    <source>
        <tissue evidence="3">Whole body</tissue>
    </source>
</reference>
<feature type="region of interest" description="Disordered" evidence="1">
    <location>
        <begin position="144"/>
        <end position="240"/>
    </location>
</feature>
<feature type="compositionally biased region" description="Polar residues" evidence="1">
    <location>
        <begin position="201"/>
        <end position="216"/>
    </location>
</feature>
<feature type="domain" description="ENTH" evidence="2">
    <location>
        <begin position="7"/>
        <end position="138"/>
    </location>
</feature>
<accession>A0AA88HH37</accession>
<proteinExistence type="predicted"/>
<protein>
    <recommendedName>
        <fullName evidence="2">ENTH domain-containing protein</fullName>
    </recommendedName>
</protein>
<feature type="compositionally biased region" description="Polar residues" evidence="1">
    <location>
        <begin position="223"/>
        <end position="240"/>
    </location>
</feature>
<dbReference type="AlphaFoldDB" id="A0AA88HH37"/>
<comment type="caution">
    <text evidence="3">The sequence shown here is derived from an EMBL/GenBank/DDBJ whole genome shotgun (WGS) entry which is preliminary data.</text>
</comment>
<name>A0AA88HH37_ARTSF</name>
<gene>
    <name evidence="3" type="ORF">QYM36_015135</name>
</gene>
<evidence type="ECO:0000313" key="3">
    <source>
        <dbReference type="EMBL" id="KAK2707346.1"/>
    </source>
</evidence>
<evidence type="ECO:0000256" key="1">
    <source>
        <dbReference type="SAM" id="MobiDB-lite"/>
    </source>
</evidence>
<organism evidence="3 4">
    <name type="scientific">Artemia franciscana</name>
    <name type="common">Brine shrimp</name>
    <name type="synonym">Artemia sanfranciscana</name>
    <dbReference type="NCBI Taxonomy" id="6661"/>
    <lineage>
        <taxon>Eukaryota</taxon>
        <taxon>Metazoa</taxon>
        <taxon>Ecdysozoa</taxon>
        <taxon>Arthropoda</taxon>
        <taxon>Crustacea</taxon>
        <taxon>Branchiopoda</taxon>
        <taxon>Anostraca</taxon>
        <taxon>Artemiidae</taxon>
        <taxon>Artemia</taxon>
    </lineage>
</organism>
<dbReference type="PROSITE" id="PS50942">
    <property type="entry name" value="ENTH"/>
    <property type="match status" value="1"/>
</dbReference>
<keyword evidence="4" id="KW-1185">Reference proteome</keyword>
<evidence type="ECO:0000313" key="4">
    <source>
        <dbReference type="Proteomes" id="UP001187531"/>
    </source>
</evidence>
<sequence length="240" mass="27215">MKLKEKIRLYKSCEIQEIVRKVAHEEADDPDPRLMSKIAKCTSEPLPRTHAMTYIWNKLTRSKKWSHIEKLLLLLEYLVKEGNKDILEDCTNHLDVIDIVGKQWSTKRHGKRISDLVAELMCCITNVTVEENNARKMCEKKGTIKKDENGGDMKSRNSFLSSDESDTESSPKLGRLSIGTSSPKLDSLNSLKNPFEDEETPLQNVISSDNRNSLLTSDGYYTESASNTLSSSTVKNPFED</sequence>
<dbReference type="SMART" id="SM00273">
    <property type="entry name" value="ENTH"/>
    <property type="match status" value="1"/>
</dbReference>
<feature type="compositionally biased region" description="Basic and acidic residues" evidence="1">
    <location>
        <begin position="144"/>
        <end position="155"/>
    </location>
</feature>
<dbReference type="Proteomes" id="UP001187531">
    <property type="component" value="Unassembled WGS sequence"/>
</dbReference>
<feature type="compositionally biased region" description="Polar residues" evidence="1">
    <location>
        <begin position="178"/>
        <end position="192"/>
    </location>
</feature>